<dbReference type="InterPro" id="IPR032200">
    <property type="entry name" value="COE_DBD"/>
</dbReference>
<dbReference type="Gene3D" id="2.60.40.10">
    <property type="entry name" value="Immunoglobulins"/>
    <property type="match status" value="1"/>
</dbReference>
<feature type="region of interest" description="Disordered" evidence="11">
    <location>
        <begin position="461"/>
        <end position="536"/>
    </location>
</feature>
<evidence type="ECO:0000259" key="13">
    <source>
        <dbReference type="Pfam" id="PF16422"/>
    </source>
</evidence>
<dbReference type="SUPFAM" id="SSF81296">
    <property type="entry name" value="E set domains"/>
    <property type="match status" value="1"/>
</dbReference>
<dbReference type="CDD" id="cd11606">
    <property type="entry name" value="COE_DBD"/>
    <property type="match status" value="1"/>
</dbReference>
<dbReference type="Gene3D" id="1.10.287.4280">
    <property type="match status" value="1"/>
</dbReference>
<dbReference type="PANTHER" id="PTHR10747">
    <property type="entry name" value="TRANSCRIPTION FACTOR COE FAMILY MEMBER"/>
    <property type="match status" value="1"/>
</dbReference>
<keyword evidence="8 10" id="KW-0804">Transcription</keyword>
<evidence type="ECO:0000256" key="5">
    <source>
        <dbReference type="ARBA" id="ARBA00022833"/>
    </source>
</evidence>
<evidence type="ECO:0000256" key="9">
    <source>
        <dbReference type="ARBA" id="ARBA00023242"/>
    </source>
</evidence>
<evidence type="ECO:0000256" key="6">
    <source>
        <dbReference type="ARBA" id="ARBA00023015"/>
    </source>
</evidence>
<evidence type="ECO:0000259" key="14">
    <source>
        <dbReference type="Pfam" id="PF16423"/>
    </source>
</evidence>
<keyword evidence="16" id="KW-1185">Reference proteome</keyword>
<dbReference type="InterPro" id="IPR014756">
    <property type="entry name" value="Ig_E-set"/>
</dbReference>
<dbReference type="InterPro" id="IPR003523">
    <property type="entry name" value="Transcription_factor_COE"/>
</dbReference>
<feature type="compositionally biased region" description="Polar residues" evidence="11">
    <location>
        <begin position="592"/>
        <end position="604"/>
    </location>
</feature>
<accession>A0A7M5XAP6</accession>
<comment type="similarity">
    <text evidence="2 10">Belongs to the COE family.</text>
</comment>
<reference evidence="15" key="1">
    <citation type="submission" date="2021-01" db="UniProtKB">
        <authorList>
            <consortium name="EnsemblMetazoa"/>
        </authorList>
    </citation>
    <scope>IDENTIFICATION</scope>
</reference>
<name>A0A7M5XAP6_9CNID</name>
<dbReference type="GO" id="GO:0005634">
    <property type="term" value="C:nucleus"/>
    <property type="evidence" value="ECO:0007669"/>
    <property type="project" value="UniProtKB-SubCell"/>
</dbReference>
<dbReference type="EnsemblMetazoa" id="CLYHEMT020401.1">
    <property type="protein sequence ID" value="CLYHEMP020401.1"/>
    <property type="gene ID" value="CLYHEMG020401"/>
</dbReference>
<dbReference type="FunFam" id="2.60.40.3180:FF:000004">
    <property type="entry name" value="Transcription factor COE1"/>
    <property type="match status" value="1"/>
</dbReference>
<comment type="subcellular location">
    <subcellularLocation>
        <location evidence="1 10">Nucleus</location>
    </subcellularLocation>
</comment>
<dbReference type="InterPro" id="IPR013783">
    <property type="entry name" value="Ig-like_fold"/>
</dbReference>
<evidence type="ECO:0000256" key="11">
    <source>
        <dbReference type="SAM" id="MobiDB-lite"/>
    </source>
</evidence>
<keyword evidence="5 10" id="KW-0862">Zinc</keyword>
<dbReference type="InterPro" id="IPR038173">
    <property type="entry name" value="COE_DBD_sf"/>
</dbReference>
<feature type="compositionally biased region" description="Polar residues" evidence="11">
    <location>
        <begin position="507"/>
        <end position="536"/>
    </location>
</feature>
<dbReference type="InterPro" id="IPR002909">
    <property type="entry name" value="IPT_dom"/>
</dbReference>
<evidence type="ECO:0000256" key="4">
    <source>
        <dbReference type="ARBA" id="ARBA00022771"/>
    </source>
</evidence>
<evidence type="ECO:0000259" key="12">
    <source>
        <dbReference type="Pfam" id="PF01833"/>
    </source>
</evidence>
<dbReference type="PROSITE" id="PS01345">
    <property type="entry name" value="COE"/>
    <property type="match status" value="1"/>
</dbReference>
<protein>
    <recommendedName>
        <fullName evidence="17">IPT/TIG domain-containing protein</fullName>
    </recommendedName>
</protein>
<dbReference type="Pfam" id="PF16423">
    <property type="entry name" value="COE1_HLH"/>
    <property type="match status" value="1"/>
</dbReference>
<keyword evidence="9 10" id="KW-0539">Nucleus</keyword>
<dbReference type="InterPro" id="IPR032201">
    <property type="entry name" value="COE_HLH"/>
</dbReference>
<organism evidence="15 16">
    <name type="scientific">Clytia hemisphaerica</name>
    <dbReference type="NCBI Taxonomy" id="252671"/>
    <lineage>
        <taxon>Eukaryota</taxon>
        <taxon>Metazoa</taxon>
        <taxon>Cnidaria</taxon>
        <taxon>Hydrozoa</taxon>
        <taxon>Hydroidolina</taxon>
        <taxon>Leptothecata</taxon>
        <taxon>Obeliida</taxon>
        <taxon>Clytiidae</taxon>
        <taxon>Clytia</taxon>
    </lineage>
</organism>
<dbReference type="Pfam" id="PF16422">
    <property type="entry name" value="COE1_DBD"/>
    <property type="match status" value="1"/>
</dbReference>
<evidence type="ECO:0000256" key="3">
    <source>
        <dbReference type="ARBA" id="ARBA00022723"/>
    </source>
</evidence>
<dbReference type="Gene3D" id="2.60.40.3180">
    <property type="entry name" value="Transcription factor COE1, DNA-binding domain"/>
    <property type="match status" value="1"/>
</dbReference>
<keyword evidence="10" id="KW-0217">Developmental protein</keyword>
<dbReference type="GO" id="GO:0008270">
    <property type="term" value="F:zinc ion binding"/>
    <property type="evidence" value="ECO:0007669"/>
    <property type="project" value="UniProtKB-KW"/>
</dbReference>
<feature type="compositionally biased region" description="Basic and acidic residues" evidence="11">
    <location>
        <begin position="606"/>
        <end position="629"/>
    </location>
</feature>
<keyword evidence="4 10" id="KW-0863">Zinc-finger</keyword>
<dbReference type="OrthoDB" id="25246at2759"/>
<keyword evidence="6 10" id="KW-0805">Transcription regulation</keyword>
<evidence type="ECO:0000313" key="16">
    <source>
        <dbReference type="Proteomes" id="UP000594262"/>
    </source>
</evidence>
<keyword evidence="3 10" id="KW-0479">Metal-binding</keyword>
<keyword evidence="7 10" id="KW-0238">DNA-binding</keyword>
<evidence type="ECO:0000256" key="8">
    <source>
        <dbReference type="ARBA" id="ARBA00023163"/>
    </source>
</evidence>
<feature type="compositionally biased region" description="Basic and acidic residues" evidence="11">
    <location>
        <begin position="480"/>
        <end position="497"/>
    </location>
</feature>
<feature type="domain" description="Transcription factor COE helix-loop-helix" evidence="14">
    <location>
        <begin position="342"/>
        <end position="385"/>
    </location>
</feature>
<dbReference type="Proteomes" id="UP000594262">
    <property type="component" value="Unplaced"/>
</dbReference>
<feature type="compositionally biased region" description="Polar residues" evidence="11">
    <location>
        <begin position="631"/>
        <end position="644"/>
    </location>
</feature>
<evidence type="ECO:0008006" key="17">
    <source>
        <dbReference type="Google" id="ProtNLM"/>
    </source>
</evidence>
<feature type="compositionally biased region" description="Polar residues" evidence="11">
    <location>
        <begin position="651"/>
        <end position="673"/>
    </location>
</feature>
<dbReference type="InterPro" id="IPR018350">
    <property type="entry name" value="Transcription_factor_COE_CS"/>
</dbReference>
<feature type="domain" description="IPT/TIG" evidence="12">
    <location>
        <begin position="254"/>
        <end position="326"/>
    </location>
</feature>
<feature type="region of interest" description="Disordered" evidence="11">
    <location>
        <begin position="592"/>
        <end position="719"/>
    </location>
</feature>
<dbReference type="GO" id="GO:0003677">
    <property type="term" value="F:DNA binding"/>
    <property type="evidence" value="ECO:0007669"/>
    <property type="project" value="UniProtKB-KW"/>
</dbReference>
<evidence type="ECO:0000256" key="10">
    <source>
        <dbReference type="RuleBase" id="RU004489"/>
    </source>
</evidence>
<dbReference type="Pfam" id="PF01833">
    <property type="entry name" value="TIG"/>
    <property type="match status" value="1"/>
</dbReference>
<evidence type="ECO:0000256" key="7">
    <source>
        <dbReference type="ARBA" id="ARBA00023125"/>
    </source>
</evidence>
<sequence length="719" mass="79785">MDINGNLLCPPIGQLPPPYSNPIGLQTLTHAHHLAPPPPPPSGVGCELDKAVFEKQPPSNLRKSNFFHFVLSLYDKNENAIETEKGLFVGFIKDKDEEIPGSNGIQYRLSLVYPNGYRTEQDIYVRLVDSQSGELIKYEGQDKNPEMCRVLLTHEVMCSRCCDKKSCGNRNETPSDCVVVERYFVKFFMKCNQNCLKSAGNPRDVRRFQISVSTKPDLEDPLALSTNMFVHNNSKHGRRSTARDKLDPLADTHPIIKALFPSEGWNTGGQQIMIIGENFFEGLQVIFGNCLVWSVEVFSATALRVVVPPHPNPTANMVEVVLAHNSRPIFYGPPACFLYNSLSDPSIDSSFQRLNRMLPRHPNDPEKVPKDMILKRAADMIESFYTSSQQAMTYIPSPTPQSMLQASMRPMSQSSAFGGVPPSPYYPYASGSPSMAMAVPNGGRQIQGRPEIMVNDALMNGNDDVFGQEERDENNNDPSDENRHNIKRMKLESDHQPNDPNKLHPNSHINGQYTDNQSPSFVSNNNPSKYLSHPAQSGTLPMYEAVYPQGMNGGAPPPGYPVAQMASPLLHTPHDIATPSNNQQAQVFHFNNVPSSSTDHQNTGYDAHHADAETSRHGHDTSFSQEHDPATATNDGGQDQQRSSPFEHLDTSQPQANAYQDVSASTSRENQGATPVDDPLTPERLVEQQTDENQREATTVTTTAAHDEEEYQDIESMAN</sequence>
<dbReference type="AlphaFoldDB" id="A0A7M5XAP6"/>
<evidence type="ECO:0000256" key="1">
    <source>
        <dbReference type="ARBA" id="ARBA00004123"/>
    </source>
</evidence>
<evidence type="ECO:0000313" key="15">
    <source>
        <dbReference type="EnsemblMetazoa" id="CLYHEMP020401.1"/>
    </source>
</evidence>
<dbReference type="GO" id="GO:0006355">
    <property type="term" value="P:regulation of DNA-templated transcription"/>
    <property type="evidence" value="ECO:0007669"/>
    <property type="project" value="InterPro"/>
</dbReference>
<evidence type="ECO:0000256" key="2">
    <source>
        <dbReference type="ARBA" id="ARBA00010340"/>
    </source>
</evidence>
<proteinExistence type="inferred from homology"/>
<feature type="domain" description="Transcription factor COE DNA-binding" evidence="13">
    <location>
        <begin position="45"/>
        <end position="241"/>
    </location>
</feature>